<gene>
    <name evidence="2" type="ORF">FOMPIDRAFT_114526</name>
</gene>
<evidence type="ECO:0000313" key="2">
    <source>
        <dbReference type="EMBL" id="EPS96413.1"/>
    </source>
</evidence>
<reference evidence="2 3" key="1">
    <citation type="journal article" date="2012" name="Science">
        <title>The Paleozoic origin of enzymatic lignin decomposition reconstructed from 31 fungal genomes.</title>
        <authorList>
            <person name="Floudas D."/>
            <person name="Binder M."/>
            <person name="Riley R."/>
            <person name="Barry K."/>
            <person name="Blanchette R.A."/>
            <person name="Henrissat B."/>
            <person name="Martinez A.T."/>
            <person name="Otillar R."/>
            <person name="Spatafora J.W."/>
            <person name="Yadav J.S."/>
            <person name="Aerts A."/>
            <person name="Benoit I."/>
            <person name="Boyd A."/>
            <person name="Carlson A."/>
            <person name="Copeland A."/>
            <person name="Coutinho P.M."/>
            <person name="de Vries R.P."/>
            <person name="Ferreira P."/>
            <person name="Findley K."/>
            <person name="Foster B."/>
            <person name="Gaskell J."/>
            <person name="Glotzer D."/>
            <person name="Gorecki P."/>
            <person name="Heitman J."/>
            <person name="Hesse C."/>
            <person name="Hori C."/>
            <person name="Igarashi K."/>
            <person name="Jurgens J.A."/>
            <person name="Kallen N."/>
            <person name="Kersten P."/>
            <person name="Kohler A."/>
            <person name="Kuees U."/>
            <person name="Kumar T.K.A."/>
            <person name="Kuo A."/>
            <person name="LaButti K."/>
            <person name="Larrondo L.F."/>
            <person name="Lindquist E."/>
            <person name="Ling A."/>
            <person name="Lombard V."/>
            <person name="Lucas S."/>
            <person name="Lundell T."/>
            <person name="Martin R."/>
            <person name="McLaughlin D.J."/>
            <person name="Morgenstern I."/>
            <person name="Morin E."/>
            <person name="Murat C."/>
            <person name="Nagy L.G."/>
            <person name="Nolan M."/>
            <person name="Ohm R.A."/>
            <person name="Patyshakuliyeva A."/>
            <person name="Rokas A."/>
            <person name="Ruiz-Duenas F.J."/>
            <person name="Sabat G."/>
            <person name="Salamov A."/>
            <person name="Samejima M."/>
            <person name="Schmutz J."/>
            <person name="Slot J.C."/>
            <person name="St John F."/>
            <person name="Stenlid J."/>
            <person name="Sun H."/>
            <person name="Sun S."/>
            <person name="Syed K."/>
            <person name="Tsang A."/>
            <person name="Wiebenga A."/>
            <person name="Young D."/>
            <person name="Pisabarro A."/>
            <person name="Eastwood D.C."/>
            <person name="Martin F."/>
            <person name="Cullen D."/>
            <person name="Grigoriev I.V."/>
            <person name="Hibbett D.S."/>
        </authorList>
    </citation>
    <scope>NUCLEOTIDE SEQUENCE</scope>
    <source>
        <strain evidence="3">FP-58527</strain>
    </source>
</reference>
<sequence>MYLGCGALFSNVLPSTSAFPYYGITDAHLTRTPIPVLSKQRFPYDGAPSSPVAQYNTKHTHLHIWFPGGGTHSNPPPSPPTAPRVTSTSTTLAPAQTTSPSPASSDPPDASRPAISHISSTLGPNTTPTAAPWPSSVPQSTPPDGSKPVSGTDSAITSDGRQSSGWLSGSLSYS</sequence>
<feature type="compositionally biased region" description="Polar residues" evidence="1">
    <location>
        <begin position="117"/>
        <end position="129"/>
    </location>
</feature>
<dbReference type="AlphaFoldDB" id="S8DZ38"/>
<dbReference type="Proteomes" id="UP000015241">
    <property type="component" value="Unassembled WGS sequence"/>
</dbReference>
<evidence type="ECO:0000256" key="1">
    <source>
        <dbReference type="SAM" id="MobiDB-lite"/>
    </source>
</evidence>
<keyword evidence="3" id="KW-1185">Reference proteome</keyword>
<dbReference type="InParanoid" id="S8DZ38"/>
<feature type="compositionally biased region" description="Low complexity" evidence="1">
    <location>
        <begin position="83"/>
        <end position="116"/>
    </location>
</feature>
<feature type="compositionally biased region" description="Low complexity" evidence="1">
    <location>
        <begin position="163"/>
        <end position="174"/>
    </location>
</feature>
<name>S8DZ38_FOMSC</name>
<accession>S8DZ38</accession>
<feature type="region of interest" description="Disordered" evidence="1">
    <location>
        <begin position="66"/>
        <end position="174"/>
    </location>
</feature>
<organism evidence="2 3">
    <name type="scientific">Fomitopsis schrenkii</name>
    <name type="common">Brown rot fungus</name>
    <dbReference type="NCBI Taxonomy" id="2126942"/>
    <lineage>
        <taxon>Eukaryota</taxon>
        <taxon>Fungi</taxon>
        <taxon>Dikarya</taxon>
        <taxon>Basidiomycota</taxon>
        <taxon>Agaricomycotina</taxon>
        <taxon>Agaricomycetes</taxon>
        <taxon>Polyporales</taxon>
        <taxon>Fomitopsis</taxon>
    </lineage>
</organism>
<evidence type="ECO:0000313" key="3">
    <source>
        <dbReference type="Proteomes" id="UP000015241"/>
    </source>
</evidence>
<protein>
    <submittedName>
        <fullName evidence="2">Uncharacterized protein</fullName>
    </submittedName>
</protein>
<dbReference type="HOGENOM" id="CLU_1540089_0_0_1"/>
<dbReference type="EMBL" id="KE504189">
    <property type="protein sequence ID" value="EPS96413.1"/>
    <property type="molecule type" value="Genomic_DNA"/>
</dbReference>
<proteinExistence type="predicted"/>
<feature type="compositionally biased region" description="Polar residues" evidence="1">
    <location>
        <begin position="136"/>
        <end position="162"/>
    </location>
</feature>